<evidence type="ECO:0000313" key="3">
    <source>
        <dbReference type="Proteomes" id="UP000199682"/>
    </source>
</evidence>
<dbReference type="EMBL" id="FNET01000021">
    <property type="protein sequence ID" value="SDM43961.1"/>
    <property type="molecule type" value="Genomic_DNA"/>
</dbReference>
<organism evidence="2 3">
    <name type="scientific">Lentzea albidocapillata subsp. violacea</name>
    <dbReference type="NCBI Taxonomy" id="128104"/>
    <lineage>
        <taxon>Bacteria</taxon>
        <taxon>Bacillati</taxon>
        <taxon>Actinomycetota</taxon>
        <taxon>Actinomycetes</taxon>
        <taxon>Pseudonocardiales</taxon>
        <taxon>Pseudonocardiaceae</taxon>
        <taxon>Lentzea</taxon>
    </lineage>
</organism>
<dbReference type="Proteomes" id="UP000199682">
    <property type="component" value="Unassembled WGS sequence"/>
</dbReference>
<name>A0A1G9T8F5_9PSEU</name>
<evidence type="ECO:0000313" key="2">
    <source>
        <dbReference type="EMBL" id="SDM43961.1"/>
    </source>
</evidence>
<dbReference type="PANTHER" id="PTHR33993">
    <property type="entry name" value="GLYOXALASE-RELATED"/>
    <property type="match status" value="1"/>
</dbReference>
<dbReference type="InterPro" id="IPR037523">
    <property type="entry name" value="VOC_core"/>
</dbReference>
<accession>A0A1G9T8F5</accession>
<proteinExistence type="predicted"/>
<evidence type="ECO:0000259" key="1">
    <source>
        <dbReference type="PROSITE" id="PS51819"/>
    </source>
</evidence>
<dbReference type="RefSeq" id="WP_090012482.1">
    <property type="nucleotide sequence ID" value="NZ_FNET01000021.1"/>
</dbReference>
<dbReference type="PROSITE" id="PS51819">
    <property type="entry name" value="VOC"/>
    <property type="match status" value="1"/>
</dbReference>
<protein>
    <recommendedName>
        <fullName evidence="1">VOC domain-containing protein</fullName>
    </recommendedName>
</protein>
<sequence>MSRPVHFEIHAADPGRARNFYSSVFGWKIEQWGDIPYWTIVTGDDDQPGVNGGLLPRRGPDPAPDAPVHGYVMTISVPDIDVTIAAIEVNGGTVALPKDKMPGVGLLAYYKDTENNIFGIIQPEERQ</sequence>
<gene>
    <name evidence="2" type="ORF">SAMN04488074_121110</name>
</gene>
<dbReference type="Gene3D" id="3.10.180.10">
    <property type="entry name" value="2,3-Dihydroxybiphenyl 1,2-Dioxygenase, domain 1"/>
    <property type="match status" value="1"/>
</dbReference>
<reference evidence="3" key="1">
    <citation type="submission" date="2016-10" db="EMBL/GenBank/DDBJ databases">
        <authorList>
            <person name="Varghese N."/>
            <person name="Submissions S."/>
        </authorList>
    </citation>
    <scope>NUCLEOTIDE SEQUENCE [LARGE SCALE GENOMIC DNA]</scope>
    <source>
        <strain evidence="3">DSM 44796</strain>
    </source>
</reference>
<dbReference type="CDD" id="cd07247">
    <property type="entry name" value="SgaA_N_like"/>
    <property type="match status" value="1"/>
</dbReference>
<dbReference type="SUPFAM" id="SSF54593">
    <property type="entry name" value="Glyoxalase/Bleomycin resistance protein/Dihydroxybiphenyl dioxygenase"/>
    <property type="match status" value="1"/>
</dbReference>
<dbReference type="InterPro" id="IPR053863">
    <property type="entry name" value="Glyoxy/Ble-like_N"/>
</dbReference>
<feature type="domain" description="VOC" evidence="1">
    <location>
        <begin position="3"/>
        <end position="123"/>
    </location>
</feature>
<dbReference type="InterPro" id="IPR029068">
    <property type="entry name" value="Glyas_Bleomycin-R_OHBP_Dase"/>
</dbReference>
<dbReference type="PANTHER" id="PTHR33993:SF2">
    <property type="entry name" value="VOC DOMAIN-CONTAINING PROTEIN"/>
    <property type="match status" value="1"/>
</dbReference>
<dbReference type="Pfam" id="PF22677">
    <property type="entry name" value="Ble-like_N"/>
    <property type="match status" value="1"/>
</dbReference>
<dbReference type="InterPro" id="IPR052164">
    <property type="entry name" value="Anthracycline_SecMetBiosynth"/>
</dbReference>
<dbReference type="AlphaFoldDB" id="A0A1G9T8F5"/>